<dbReference type="Pfam" id="PF13239">
    <property type="entry name" value="2TM"/>
    <property type="match status" value="1"/>
</dbReference>
<name>A0A6J5YYU4_9ZZZZ</name>
<evidence type="ECO:0000256" key="1">
    <source>
        <dbReference type="SAM" id="Phobius"/>
    </source>
</evidence>
<dbReference type="InterPro" id="IPR025698">
    <property type="entry name" value="2TM_dom"/>
</dbReference>
<organism evidence="3">
    <name type="scientific">freshwater metagenome</name>
    <dbReference type="NCBI Taxonomy" id="449393"/>
    <lineage>
        <taxon>unclassified sequences</taxon>
        <taxon>metagenomes</taxon>
        <taxon>ecological metagenomes</taxon>
    </lineage>
</organism>
<proteinExistence type="predicted"/>
<dbReference type="EMBL" id="CAESAO010000007">
    <property type="protein sequence ID" value="CAB4335645.1"/>
    <property type="molecule type" value="Genomic_DNA"/>
</dbReference>
<sequence length="90" mass="9999">MAEQADHAHKAAEQRLKAQSAFWRTFGGFVLIWIVCTVIWAVTGAGMFWPIWVIVGTGIATLFMGWNAFGPRDTGPSQAQVDEEAKKFEN</sequence>
<gene>
    <name evidence="3" type="ORF">UFOPK3522_00165</name>
</gene>
<evidence type="ECO:0000259" key="2">
    <source>
        <dbReference type="Pfam" id="PF13239"/>
    </source>
</evidence>
<keyword evidence="1" id="KW-1133">Transmembrane helix</keyword>
<accession>A0A6J5YYU4</accession>
<keyword evidence="1" id="KW-0472">Membrane</keyword>
<reference evidence="3" key="1">
    <citation type="submission" date="2020-05" db="EMBL/GenBank/DDBJ databases">
        <authorList>
            <person name="Chiriac C."/>
            <person name="Salcher M."/>
            <person name="Ghai R."/>
            <person name="Kavagutti S V."/>
        </authorList>
    </citation>
    <scope>NUCLEOTIDE SEQUENCE</scope>
</reference>
<dbReference type="AlphaFoldDB" id="A0A6J5YYU4"/>
<feature type="transmembrane region" description="Helical" evidence="1">
    <location>
        <begin position="48"/>
        <end position="69"/>
    </location>
</feature>
<keyword evidence="1" id="KW-0812">Transmembrane</keyword>
<feature type="domain" description="2TM" evidence="2">
    <location>
        <begin position="11"/>
        <end position="71"/>
    </location>
</feature>
<evidence type="ECO:0000313" key="3">
    <source>
        <dbReference type="EMBL" id="CAB4335645.1"/>
    </source>
</evidence>
<feature type="transmembrane region" description="Helical" evidence="1">
    <location>
        <begin position="21"/>
        <end position="42"/>
    </location>
</feature>
<protein>
    <submittedName>
        <fullName evidence="3">Unannotated protein</fullName>
    </submittedName>
</protein>